<protein>
    <submittedName>
        <fullName evidence="2">Uncharacterized protein</fullName>
    </submittedName>
</protein>
<keyword evidence="3" id="KW-1185">Reference proteome</keyword>
<feature type="transmembrane region" description="Helical" evidence="1">
    <location>
        <begin position="92"/>
        <end position="112"/>
    </location>
</feature>
<evidence type="ECO:0000256" key="1">
    <source>
        <dbReference type="SAM" id="Phobius"/>
    </source>
</evidence>
<accession>A0A1Y6F7I4</accession>
<feature type="transmembrane region" description="Helical" evidence="1">
    <location>
        <begin position="32"/>
        <end position="52"/>
    </location>
</feature>
<organism evidence="2 3">
    <name type="scientific">Altererythrobacter xiamenensis</name>
    <dbReference type="NCBI Taxonomy" id="1316679"/>
    <lineage>
        <taxon>Bacteria</taxon>
        <taxon>Pseudomonadati</taxon>
        <taxon>Pseudomonadota</taxon>
        <taxon>Alphaproteobacteria</taxon>
        <taxon>Sphingomonadales</taxon>
        <taxon>Erythrobacteraceae</taxon>
        <taxon>Altererythrobacter</taxon>
    </lineage>
</organism>
<proteinExistence type="predicted"/>
<keyword evidence="1" id="KW-0472">Membrane</keyword>
<gene>
    <name evidence="2" type="ORF">SAMN06297468_1708</name>
</gene>
<evidence type="ECO:0000313" key="3">
    <source>
        <dbReference type="Proteomes" id="UP000194420"/>
    </source>
</evidence>
<dbReference type="Proteomes" id="UP000194420">
    <property type="component" value="Unassembled WGS sequence"/>
</dbReference>
<dbReference type="OrthoDB" id="7433522at2"/>
<evidence type="ECO:0000313" key="2">
    <source>
        <dbReference type="EMBL" id="SMQ69521.1"/>
    </source>
</evidence>
<feature type="transmembrane region" description="Helical" evidence="1">
    <location>
        <begin position="61"/>
        <end position="80"/>
    </location>
</feature>
<keyword evidence="1" id="KW-0812">Transmembrane</keyword>
<dbReference type="EMBL" id="FXWG01000002">
    <property type="protein sequence ID" value="SMQ69521.1"/>
    <property type="molecule type" value="Genomic_DNA"/>
</dbReference>
<keyword evidence="1" id="KW-1133">Transmembrane helix</keyword>
<dbReference type="AlphaFoldDB" id="A0A1Y6F7I4"/>
<name>A0A1Y6F7I4_9SPHN</name>
<sequence>MKILALGSAIFLAALLAIIGFAMIPGGPEDYVGPMRMGLASLVMLPAGYWLIADKILSAKYAAMIVLAMGITIAALWIPLLRSRLMMLAHGGAMAFWTALWAIASLPFLRVVTKDLRKPRK</sequence>
<dbReference type="RefSeq" id="WP_086437586.1">
    <property type="nucleotide sequence ID" value="NZ_FXWG01000002.1"/>
</dbReference>
<reference evidence="3" key="1">
    <citation type="submission" date="2017-04" db="EMBL/GenBank/DDBJ databases">
        <authorList>
            <person name="Varghese N."/>
            <person name="Submissions S."/>
        </authorList>
    </citation>
    <scope>NUCLEOTIDE SEQUENCE [LARGE SCALE GENOMIC DNA]</scope>
</reference>